<organism evidence="3 4">
    <name type="scientific">Nostoc cf. commune SO-36</name>
    <dbReference type="NCBI Taxonomy" id="449208"/>
    <lineage>
        <taxon>Bacteria</taxon>
        <taxon>Bacillati</taxon>
        <taxon>Cyanobacteriota</taxon>
        <taxon>Cyanophyceae</taxon>
        <taxon>Nostocales</taxon>
        <taxon>Nostocaceae</taxon>
        <taxon>Nostoc</taxon>
    </lineage>
</organism>
<accession>A0ABM7YYN9</accession>
<sequence length="808" mass="90288">MTNQLSPKIPSCTWSRPIGLGWDKPYTVRYASNIDDGPWHGMPLGGFGAGCIGRSSRGDFNLWHIDGGEHTFKNVPACQFSVFESNGTSSQAYALSTQAPDDGTLKAWQWYPTLPATEGIGNYHALYPRSWFVYENVFQAQLTCEQFSPIWAGNYQETSYPVAIFLWNAHNPTDAPITLSIMLTWQNMVGWFTNALKSPEVRVRDDGSPVYEYQPRWGESQGNYNQIVEDSQQFGCVFGRVGGDEPLQEGDGTWCIATLKLPQVEVFHHSRWNPDGTGEEVWQSFAQDGSLPNYLDGTPVADNTQLGAAMATPAAGIAIRFTLQPGETLEIPFVLAWDLPITEFAAGVNYYRRYTDFFGKSGDNAWAIASTALQEYQSWRSQIQSWQQPILDREDLPDWFKMALFNELYDLTSGGTLWTAASEIDPIGQFAVLECLDYRWYESLDVRLYGSFALLMLFPELEKSVIRAFARAIPQGDDTPRIIGYYMTIKAESPIAVRKVAGATPHDLGAPNEHVWQKTNYTSYQDCNLWKDLGSDFVLQVYRDFLLTGADDVEFLADCWNAIVQTLDYLKTFDLDGDGIPENSGAPDQTFDDWRLQGVSAYCGGLWLAALEAAIAISDILLTYQIGNTALAAQKSTYQAWLEQSRPIYDEKLWNGQYYKLDSQSGSDVVMADQLCGQFYARLLDLPDIVPSDRALSALKTVYDACFLKFCNGEFGAANGVRPDGSPENPKATHPLEVWTGINFGLAAFLVQTGMKDEALRLTQAVVEQIYNNGLQFRTPEAITASGTFRASTYLRPMAIWGIYLVID</sequence>
<dbReference type="Pfam" id="PF12215">
    <property type="entry name" value="Glyco_hydr_116N"/>
    <property type="match status" value="1"/>
</dbReference>
<keyword evidence="4" id="KW-1185">Reference proteome</keyword>
<evidence type="ECO:0000313" key="3">
    <source>
        <dbReference type="EMBL" id="BDI15752.1"/>
    </source>
</evidence>
<evidence type="ECO:0000259" key="2">
    <source>
        <dbReference type="Pfam" id="PF12215"/>
    </source>
</evidence>
<dbReference type="Proteomes" id="UP001055453">
    <property type="component" value="Chromosome"/>
</dbReference>
<dbReference type="InterPro" id="IPR052566">
    <property type="entry name" value="Non-lysos_glucosylceramidase"/>
</dbReference>
<dbReference type="InterPro" id="IPR006775">
    <property type="entry name" value="GH116_catalytic"/>
</dbReference>
<reference evidence="3" key="1">
    <citation type="submission" date="2022-04" db="EMBL/GenBank/DDBJ databases">
        <title>Complete genome sequence of a cyanobacterium, Nostoc sp. SO-36, isolated in Antarctica.</title>
        <authorList>
            <person name="Kanesaki Y."/>
            <person name="Effendi D."/>
            <person name="Sakamoto T."/>
            <person name="Ohtani S."/>
            <person name="Awai K."/>
        </authorList>
    </citation>
    <scope>NUCLEOTIDE SEQUENCE</scope>
    <source>
        <strain evidence="3">SO-36</strain>
    </source>
</reference>
<dbReference type="RefSeq" id="WP_251959064.1">
    <property type="nucleotide sequence ID" value="NZ_AP025732.1"/>
</dbReference>
<proteinExistence type="predicted"/>
<dbReference type="Pfam" id="PF04685">
    <property type="entry name" value="DUF608"/>
    <property type="match status" value="1"/>
</dbReference>
<evidence type="ECO:0008006" key="5">
    <source>
        <dbReference type="Google" id="ProtNLM"/>
    </source>
</evidence>
<dbReference type="PANTHER" id="PTHR12654:SF0">
    <property type="entry name" value="NON-LYSOSOMAL GLUCOSYLCERAMIDASE"/>
    <property type="match status" value="1"/>
</dbReference>
<dbReference type="InterPro" id="IPR014551">
    <property type="entry name" value="B_Glucosidase_GBA2-typ"/>
</dbReference>
<gene>
    <name evidence="3" type="ORF">ANSO36C_15540</name>
</gene>
<dbReference type="EMBL" id="AP025732">
    <property type="protein sequence ID" value="BDI15752.1"/>
    <property type="molecule type" value="Genomic_DNA"/>
</dbReference>
<dbReference type="SUPFAM" id="SSF48208">
    <property type="entry name" value="Six-hairpin glycosidases"/>
    <property type="match status" value="1"/>
</dbReference>
<dbReference type="PANTHER" id="PTHR12654">
    <property type="entry name" value="BILE ACID BETA-GLUCOSIDASE-RELATED"/>
    <property type="match status" value="1"/>
</dbReference>
<dbReference type="InterPro" id="IPR008928">
    <property type="entry name" value="6-hairpin_glycosidase_sf"/>
</dbReference>
<dbReference type="PIRSF" id="PIRSF028944">
    <property type="entry name" value="Beta_gluc_GBA2"/>
    <property type="match status" value="1"/>
</dbReference>
<protein>
    <recommendedName>
        <fullName evidence="5">Bile acid beta-glucosidase</fullName>
    </recommendedName>
</protein>
<dbReference type="InterPro" id="IPR024462">
    <property type="entry name" value="GH116_N"/>
</dbReference>
<evidence type="ECO:0000259" key="1">
    <source>
        <dbReference type="Pfam" id="PF04685"/>
    </source>
</evidence>
<name>A0ABM7YYN9_NOSCO</name>
<feature type="domain" description="Glycosyl-hydrolase family 116 catalytic region" evidence="1">
    <location>
        <begin position="428"/>
        <end position="803"/>
    </location>
</feature>
<evidence type="ECO:0000313" key="4">
    <source>
        <dbReference type="Proteomes" id="UP001055453"/>
    </source>
</evidence>
<feature type="domain" description="Glycosyl-hydrolase family 116 N-terminal" evidence="2">
    <location>
        <begin position="41"/>
        <end position="379"/>
    </location>
</feature>